<feature type="compositionally biased region" description="Basic and acidic residues" evidence="1">
    <location>
        <begin position="99"/>
        <end position="112"/>
    </location>
</feature>
<reference evidence="2 3" key="1">
    <citation type="submission" date="2024-07" db="EMBL/GenBank/DDBJ databases">
        <title>Section-level genome sequencing and comparative genomics of Aspergillus sections Usti and Cavernicolus.</title>
        <authorList>
            <consortium name="Lawrence Berkeley National Laboratory"/>
            <person name="Nybo J.L."/>
            <person name="Vesth T.C."/>
            <person name="Theobald S."/>
            <person name="Frisvad J.C."/>
            <person name="Larsen T.O."/>
            <person name="Kjaerboelling I."/>
            <person name="Rothschild-Mancinelli K."/>
            <person name="Lyhne E.K."/>
            <person name="Kogle M.E."/>
            <person name="Barry K."/>
            <person name="Clum A."/>
            <person name="Na H."/>
            <person name="Ledsgaard L."/>
            <person name="Lin J."/>
            <person name="Lipzen A."/>
            <person name="Kuo A."/>
            <person name="Riley R."/>
            <person name="Mondo S."/>
            <person name="LaButti K."/>
            <person name="Haridas S."/>
            <person name="Pangalinan J."/>
            <person name="Salamov A.A."/>
            <person name="Simmons B.A."/>
            <person name="Magnuson J.K."/>
            <person name="Chen J."/>
            <person name="Drula E."/>
            <person name="Henrissat B."/>
            <person name="Wiebenga A."/>
            <person name="Lubbers R.J."/>
            <person name="Gomes A.C."/>
            <person name="Makela M.R."/>
            <person name="Stajich J."/>
            <person name="Grigoriev I.V."/>
            <person name="Mortensen U.H."/>
            <person name="De vries R.P."/>
            <person name="Baker S.E."/>
            <person name="Andersen M.R."/>
        </authorList>
    </citation>
    <scope>NUCLEOTIDE SEQUENCE [LARGE SCALE GENOMIC DNA]</scope>
    <source>
        <strain evidence="2 3">CBS 600.67</strain>
    </source>
</reference>
<organism evidence="2 3">
    <name type="scientific">Aspergillus cavernicola</name>
    <dbReference type="NCBI Taxonomy" id="176166"/>
    <lineage>
        <taxon>Eukaryota</taxon>
        <taxon>Fungi</taxon>
        <taxon>Dikarya</taxon>
        <taxon>Ascomycota</taxon>
        <taxon>Pezizomycotina</taxon>
        <taxon>Eurotiomycetes</taxon>
        <taxon>Eurotiomycetidae</taxon>
        <taxon>Eurotiales</taxon>
        <taxon>Aspergillaceae</taxon>
        <taxon>Aspergillus</taxon>
        <taxon>Aspergillus subgen. Nidulantes</taxon>
    </lineage>
</organism>
<sequence>MTKIPLDRPKRRTLVRWDDDLDQLLMLSIQSVCNSQNVKIPWREVARVMGHRLTEGAILQHLSKLRARRAQDKKSVPPPLKRGYKSRPGGASETTLSTRKGEHESQKDHIEDYDTSDEEFVAARRSTRLKTSLSIKKSRSQHREVPDIEEESDGSDEELLVPGASFLELPNDREPKDASYSPSPESSESLIVKCKVPKSRLEKVLNEIDEKKLEANRPVYEPKPITLKNDCYQTIPTATSTNYNRPFVQTSAVHNDYTGHTSFPALQEDGTSYISTGNPSMDLPMIGPVDDLPNLGDQFLFDGSPFPPPDQSFEDMLGEYMVLDNSVWFAGNPTPAQDI</sequence>
<evidence type="ECO:0000313" key="2">
    <source>
        <dbReference type="EMBL" id="KAL2834207.1"/>
    </source>
</evidence>
<feature type="compositionally biased region" description="Low complexity" evidence="1">
    <location>
        <begin position="179"/>
        <end position="188"/>
    </location>
</feature>
<accession>A0ABR4J570</accession>
<keyword evidence="3" id="KW-1185">Reference proteome</keyword>
<feature type="compositionally biased region" description="Acidic residues" evidence="1">
    <location>
        <begin position="147"/>
        <end position="159"/>
    </location>
</feature>
<dbReference type="Proteomes" id="UP001610335">
    <property type="component" value="Unassembled WGS sequence"/>
</dbReference>
<protein>
    <recommendedName>
        <fullName evidence="4">Myb-like domain-containing protein</fullName>
    </recommendedName>
</protein>
<proteinExistence type="predicted"/>
<feature type="region of interest" description="Disordered" evidence="1">
    <location>
        <begin position="66"/>
        <end position="116"/>
    </location>
</feature>
<dbReference type="EMBL" id="JBFXLS010000002">
    <property type="protein sequence ID" value="KAL2834207.1"/>
    <property type="molecule type" value="Genomic_DNA"/>
</dbReference>
<evidence type="ECO:0008006" key="4">
    <source>
        <dbReference type="Google" id="ProtNLM"/>
    </source>
</evidence>
<comment type="caution">
    <text evidence="2">The sequence shown here is derived from an EMBL/GenBank/DDBJ whole genome shotgun (WGS) entry which is preliminary data.</text>
</comment>
<feature type="region of interest" description="Disordered" evidence="1">
    <location>
        <begin position="131"/>
        <end position="188"/>
    </location>
</feature>
<evidence type="ECO:0000256" key="1">
    <source>
        <dbReference type="SAM" id="MobiDB-lite"/>
    </source>
</evidence>
<evidence type="ECO:0000313" key="3">
    <source>
        <dbReference type="Proteomes" id="UP001610335"/>
    </source>
</evidence>
<gene>
    <name evidence="2" type="ORF">BDW59DRAFT_156149</name>
</gene>
<name>A0ABR4J570_9EURO</name>